<dbReference type="PANTHER" id="PTHR32308">
    <property type="entry name" value="LYASE BETA SUBUNIT, PUTATIVE (AFU_ORTHOLOGUE AFUA_4G13030)-RELATED"/>
    <property type="match status" value="1"/>
</dbReference>
<gene>
    <name evidence="7" type="ORF">CONCODRAFT_80095</name>
</gene>
<keyword evidence="7" id="KW-0456">Lyase</keyword>
<sequence length="332" mass="36941">MLINRLFKPNYSTKFVRFYSASAQSGSGKSELSDLTQSIKSLNTRARRALFYVPGSDERKINSSFKLTADCLVYDLEDSVSFNRKGAARKMVFEALANPLNPASEKAVRVNSLESGLQLDDLEVVLRSDHLQAVVLPKVHSQEEVRFVSHIIDQVAPDSVKKNIKIIASIESAKAIMNLKEIASCDPRLDALIFAAEDFCADLGLVRTSSRKELLYARSAVVTAAKAYGIQAIDLVCLDYKNEDILEEECVEGFQMGFTGKQAIHPRQIDLIQKFFSPSEAEIDRARKIVEGYIQHSQSGIGAFSLDGKVIDLPVVKWAERILARLPQELKN</sequence>
<evidence type="ECO:0000256" key="2">
    <source>
        <dbReference type="ARBA" id="ARBA00022723"/>
    </source>
</evidence>
<keyword evidence="8" id="KW-1185">Reference proteome</keyword>
<name>A0A137NY66_CONC2</name>
<feature type="binding site" evidence="5">
    <location>
        <position position="198"/>
    </location>
    <ligand>
        <name>Mg(2+)</name>
        <dbReference type="ChEBI" id="CHEBI:18420"/>
    </ligand>
</feature>
<dbReference type="PIRSF" id="PIRSF015582">
    <property type="entry name" value="Cit_lyase_B"/>
    <property type="match status" value="1"/>
</dbReference>
<dbReference type="AlphaFoldDB" id="A0A137NY66"/>
<dbReference type="GO" id="GO:0006107">
    <property type="term" value="P:oxaloacetate metabolic process"/>
    <property type="evidence" value="ECO:0007669"/>
    <property type="project" value="TreeGrafter"/>
</dbReference>
<dbReference type="GO" id="GO:0016829">
    <property type="term" value="F:lyase activity"/>
    <property type="evidence" value="ECO:0007669"/>
    <property type="project" value="UniProtKB-KW"/>
</dbReference>
<evidence type="ECO:0000256" key="3">
    <source>
        <dbReference type="ARBA" id="ARBA00022842"/>
    </source>
</evidence>
<proteinExistence type="predicted"/>
<keyword evidence="3 5" id="KW-0460">Magnesium</keyword>
<dbReference type="OrthoDB" id="1773at2759"/>
<feature type="binding site" evidence="4">
    <location>
        <position position="171"/>
    </location>
    <ligand>
        <name>substrate</name>
    </ligand>
</feature>
<comment type="cofactor">
    <cofactor evidence="1">
        <name>Mg(2+)</name>
        <dbReference type="ChEBI" id="CHEBI:18420"/>
    </cofactor>
</comment>
<dbReference type="SUPFAM" id="SSF51621">
    <property type="entry name" value="Phosphoenolpyruvate/pyruvate domain"/>
    <property type="match status" value="1"/>
</dbReference>
<dbReference type="InterPro" id="IPR005000">
    <property type="entry name" value="Aldolase/citrate-lyase_domain"/>
</dbReference>
<keyword evidence="2 5" id="KW-0479">Metal-binding</keyword>
<dbReference type="Gene3D" id="3.20.20.60">
    <property type="entry name" value="Phosphoenolpyruvate-binding domains"/>
    <property type="match status" value="1"/>
</dbReference>
<dbReference type="Proteomes" id="UP000070444">
    <property type="component" value="Unassembled WGS sequence"/>
</dbReference>
<feature type="binding site" evidence="4">
    <location>
        <position position="109"/>
    </location>
    <ligand>
        <name>substrate</name>
    </ligand>
</feature>
<protein>
    <submittedName>
        <fullName evidence="7">Beta subunit of citrate lyase</fullName>
    </submittedName>
</protein>
<dbReference type="InterPro" id="IPR040442">
    <property type="entry name" value="Pyrv_kinase-like_dom_sf"/>
</dbReference>
<evidence type="ECO:0000256" key="4">
    <source>
        <dbReference type="PIRSR" id="PIRSR015582-1"/>
    </source>
</evidence>
<evidence type="ECO:0000313" key="8">
    <source>
        <dbReference type="Proteomes" id="UP000070444"/>
    </source>
</evidence>
<dbReference type="InterPro" id="IPR015813">
    <property type="entry name" value="Pyrv/PenolPyrv_kinase-like_dom"/>
</dbReference>
<reference evidence="7 8" key="1">
    <citation type="journal article" date="2015" name="Genome Biol. Evol.">
        <title>Phylogenomic analyses indicate that early fungi evolved digesting cell walls of algal ancestors of land plants.</title>
        <authorList>
            <person name="Chang Y."/>
            <person name="Wang S."/>
            <person name="Sekimoto S."/>
            <person name="Aerts A.L."/>
            <person name="Choi C."/>
            <person name="Clum A."/>
            <person name="LaButti K.M."/>
            <person name="Lindquist E.A."/>
            <person name="Yee Ngan C."/>
            <person name="Ohm R.A."/>
            <person name="Salamov A.A."/>
            <person name="Grigoriev I.V."/>
            <person name="Spatafora J.W."/>
            <person name="Berbee M.L."/>
        </authorList>
    </citation>
    <scope>NUCLEOTIDE SEQUENCE [LARGE SCALE GENOMIC DNA]</scope>
    <source>
        <strain evidence="7 8">NRRL 28638</strain>
    </source>
</reference>
<feature type="domain" description="HpcH/HpaI aldolase/citrate lyase" evidence="6">
    <location>
        <begin position="48"/>
        <end position="266"/>
    </location>
</feature>
<evidence type="ECO:0000313" key="7">
    <source>
        <dbReference type="EMBL" id="KXN67539.1"/>
    </source>
</evidence>
<dbReference type="STRING" id="796925.A0A137NY66"/>
<dbReference type="InterPro" id="IPR011206">
    <property type="entry name" value="Citrate_lyase_beta/mcl1/mcl2"/>
</dbReference>
<dbReference type="GO" id="GO:0000287">
    <property type="term" value="F:magnesium ion binding"/>
    <property type="evidence" value="ECO:0007669"/>
    <property type="project" value="TreeGrafter"/>
</dbReference>
<accession>A0A137NY66</accession>
<dbReference type="EMBL" id="KQ964629">
    <property type="protein sequence ID" value="KXN67539.1"/>
    <property type="molecule type" value="Genomic_DNA"/>
</dbReference>
<evidence type="ECO:0000256" key="5">
    <source>
        <dbReference type="PIRSR" id="PIRSR015582-2"/>
    </source>
</evidence>
<organism evidence="7 8">
    <name type="scientific">Conidiobolus coronatus (strain ATCC 28846 / CBS 209.66 / NRRL 28638)</name>
    <name type="common">Delacroixia coronata</name>
    <dbReference type="NCBI Taxonomy" id="796925"/>
    <lineage>
        <taxon>Eukaryota</taxon>
        <taxon>Fungi</taxon>
        <taxon>Fungi incertae sedis</taxon>
        <taxon>Zoopagomycota</taxon>
        <taxon>Entomophthoromycotina</taxon>
        <taxon>Entomophthoromycetes</taxon>
        <taxon>Entomophthorales</taxon>
        <taxon>Ancylistaceae</taxon>
        <taxon>Conidiobolus</taxon>
    </lineage>
</organism>
<dbReference type="PANTHER" id="PTHR32308:SF0">
    <property type="entry name" value="HPCH_HPAI ALDOLASE_CITRATE LYASE DOMAIN-CONTAINING PROTEIN"/>
    <property type="match status" value="1"/>
</dbReference>
<evidence type="ECO:0000259" key="6">
    <source>
        <dbReference type="Pfam" id="PF03328"/>
    </source>
</evidence>
<dbReference type="Pfam" id="PF03328">
    <property type="entry name" value="HpcH_HpaI"/>
    <property type="match status" value="1"/>
</dbReference>
<evidence type="ECO:0000256" key="1">
    <source>
        <dbReference type="ARBA" id="ARBA00001946"/>
    </source>
</evidence>
<dbReference type="OMA" id="AWLFCPA"/>
<feature type="binding site" evidence="5">
    <location>
        <position position="171"/>
    </location>
    <ligand>
        <name>Mg(2+)</name>
        <dbReference type="ChEBI" id="CHEBI:18420"/>
    </ligand>
</feature>